<proteinExistence type="predicted"/>
<name>A0A6T9E1A4_NOCSC</name>
<gene>
    <name evidence="2" type="ORF">NSCI0253_LOCUS33380</name>
    <name evidence="3" type="ORF">NSCI0253_LOCUS33381</name>
</gene>
<dbReference type="AlphaFoldDB" id="A0A6T9E1A4"/>
<protein>
    <submittedName>
        <fullName evidence="3">Uncharacterized protein</fullName>
    </submittedName>
</protein>
<feature type="region of interest" description="Disordered" evidence="1">
    <location>
        <begin position="1"/>
        <end position="22"/>
    </location>
</feature>
<accession>A0A6T9E1A4</accession>
<dbReference type="EMBL" id="HBFQ01046956">
    <property type="protein sequence ID" value="CAD8859026.1"/>
    <property type="molecule type" value="Transcribed_RNA"/>
</dbReference>
<dbReference type="EMBL" id="HBFQ01046957">
    <property type="protein sequence ID" value="CAD8859027.1"/>
    <property type="molecule type" value="Transcribed_RNA"/>
</dbReference>
<sequence length="99" mass="10494">MKCSNSCRFTPPQESADETSSTPVTALKDSFILLKMASSIVFSGLVGAVPSLEENVSRAGITNACGTTCVVTKHASVARLSELHDGRLHLAQDSFIHCL</sequence>
<evidence type="ECO:0000313" key="3">
    <source>
        <dbReference type="EMBL" id="CAD8859027.1"/>
    </source>
</evidence>
<evidence type="ECO:0000256" key="1">
    <source>
        <dbReference type="SAM" id="MobiDB-lite"/>
    </source>
</evidence>
<evidence type="ECO:0000313" key="2">
    <source>
        <dbReference type="EMBL" id="CAD8859026.1"/>
    </source>
</evidence>
<reference evidence="3" key="1">
    <citation type="submission" date="2021-01" db="EMBL/GenBank/DDBJ databases">
        <authorList>
            <person name="Corre E."/>
            <person name="Pelletier E."/>
            <person name="Niang G."/>
            <person name="Scheremetjew M."/>
            <person name="Finn R."/>
            <person name="Kale V."/>
            <person name="Holt S."/>
            <person name="Cochrane G."/>
            <person name="Meng A."/>
            <person name="Brown T."/>
            <person name="Cohen L."/>
        </authorList>
    </citation>
    <scope>NUCLEOTIDE SEQUENCE</scope>
</reference>
<organism evidence="3">
    <name type="scientific">Noctiluca scintillans</name>
    <name type="common">Sea sparkle</name>
    <name type="synonym">Red tide dinoflagellate</name>
    <dbReference type="NCBI Taxonomy" id="2966"/>
    <lineage>
        <taxon>Eukaryota</taxon>
        <taxon>Sar</taxon>
        <taxon>Alveolata</taxon>
        <taxon>Dinophyceae</taxon>
        <taxon>Noctilucales</taxon>
        <taxon>Noctilucaceae</taxon>
        <taxon>Noctiluca</taxon>
    </lineage>
</organism>